<gene>
    <name evidence="1" type="ORF">CCAM_LOCUS2020</name>
</gene>
<name>A0A484K8V2_9ASTE</name>
<accession>A0A484K8V2</accession>
<organism evidence="1 2">
    <name type="scientific">Cuscuta campestris</name>
    <dbReference type="NCBI Taxonomy" id="132261"/>
    <lineage>
        <taxon>Eukaryota</taxon>
        <taxon>Viridiplantae</taxon>
        <taxon>Streptophyta</taxon>
        <taxon>Embryophyta</taxon>
        <taxon>Tracheophyta</taxon>
        <taxon>Spermatophyta</taxon>
        <taxon>Magnoliopsida</taxon>
        <taxon>eudicotyledons</taxon>
        <taxon>Gunneridae</taxon>
        <taxon>Pentapetalae</taxon>
        <taxon>asterids</taxon>
        <taxon>lamiids</taxon>
        <taxon>Solanales</taxon>
        <taxon>Convolvulaceae</taxon>
        <taxon>Cuscuteae</taxon>
        <taxon>Cuscuta</taxon>
        <taxon>Cuscuta subgen. Grammica</taxon>
        <taxon>Cuscuta sect. Cleistogrammica</taxon>
    </lineage>
</organism>
<dbReference type="Proteomes" id="UP000595140">
    <property type="component" value="Unassembled WGS sequence"/>
</dbReference>
<dbReference type="EMBL" id="OOIL02000115">
    <property type="protein sequence ID" value="VFQ60244.1"/>
    <property type="molecule type" value="Genomic_DNA"/>
</dbReference>
<dbReference type="AlphaFoldDB" id="A0A484K8V2"/>
<evidence type="ECO:0000313" key="2">
    <source>
        <dbReference type="Proteomes" id="UP000595140"/>
    </source>
</evidence>
<sequence>MLELRFRTMVKGNQSITEYCRLLKNLSEYLDDVDAFVTKQALVLQMLQGLPHDIWSQNDALHNTGLSSTALLRALTTAHSSTDLEAKTRAKKITGHRKGEFAMTNMGDFHFFLGINVQRTTQTQFLYDILERAVNPVKHQRTKYIKVDIHFVRDRVALGQIRVLHGEVRVVGFIWRFLSATYKEKHKISKWVEPT</sequence>
<protein>
    <submittedName>
        <fullName evidence="1">Uncharacterized protein</fullName>
    </submittedName>
</protein>
<proteinExistence type="predicted"/>
<evidence type="ECO:0000313" key="1">
    <source>
        <dbReference type="EMBL" id="VFQ60244.1"/>
    </source>
</evidence>
<reference evidence="1 2" key="1">
    <citation type="submission" date="2018-04" db="EMBL/GenBank/DDBJ databases">
        <authorList>
            <person name="Vogel A."/>
        </authorList>
    </citation>
    <scope>NUCLEOTIDE SEQUENCE [LARGE SCALE GENOMIC DNA]</scope>
</reference>
<keyword evidence="2" id="KW-1185">Reference proteome</keyword>
<dbReference type="OrthoDB" id="1742686at2759"/>